<dbReference type="InterPro" id="IPR000242">
    <property type="entry name" value="PTP_cat"/>
</dbReference>
<protein>
    <recommendedName>
        <fullName evidence="5">Protein-tyrosine-phosphatase</fullName>
    </recommendedName>
</protein>
<dbReference type="SMART" id="SM00194">
    <property type="entry name" value="PTPc"/>
    <property type="match status" value="1"/>
</dbReference>
<evidence type="ECO:0000259" key="1">
    <source>
        <dbReference type="PROSITE" id="PS50055"/>
    </source>
</evidence>
<dbReference type="Pfam" id="PF00102">
    <property type="entry name" value="Y_phosphatase"/>
    <property type="match status" value="1"/>
</dbReference>
<dbReference type="SMART" id="SM00404">
    <property type="entry name" value="PTPc_motif"/>
    <property type="match status" value="1"/>
</dbReference>
<dbReference type="CDD" id="cd00047">
    <property type="entry name" value="PTPc"/>
    <property type="match status" value="1"/>
</dbReference>
<evidence type="ECO:0000259" key="2">
    <source>
        <dbReference type="PROSITE" id="PS50056"/>
    </source>
</evidence>
<dbReference type="PANTHER" id="PTHR46163:SF26">
    <property type="entry name" value="TYROSINE-PROTEIN PHOSPHATASE DOMAIN-CONTAINING PROTEIN"/>
    <property type="match status" value="1"/>
</dbReference>
<organism evidence="3 4">
    <name type="scientific">Caenorhabditis japonica</name>
    <dbReference type="NCBI Taxonomy" id="281687"/>
    <lineage>
        <taxon>Eukaryota</taxon>
        <taxon>Metazoa</taxon>
        <taxon>Ecdysozoa</taxon>
        <taxon>Nematoda</taxon>
        <taxon>Chromadorea</taxon>
        <taxon>Rhabditida</taxon>
        <taxon>Rhabditina</taxon>
        <taxon>Rhabditomorpha</taxon>
        <taxon>Rhabditoidea</taxon>
        <taxon>Rhabditidae</taxon>
        <taxon>Peloderinae</taxon>
        <taxon>Caenorhabditis</taxon>
    </lineage>
</organism>
<dbReference type="PANTHER" id="PTHR46163">
    <property type="entry name" value="TYROSINE-PROTEIN PHOSPHATASE-RELATED"/>
    <property type="match status" value="1"/>
</dbReference>
<evidence type="ECO:0000313" key="4">
    <source>
        <dbReference type="Proteomes" id="UP000005237"/>
    </source>
</evidence>
<dbReference type="SUPFAM" id="SSF52799">
    <property type="entry name" value="(Phosphotyrosine protein) phosphatases II"/>
    <property type="match status" value="1"/>
</dbReference>
<dbReference type="Proteomes" id="UP000005237">
    <property type="component" value="Unassembled WGS sequence"/>
</dbReference>
<dbReference type="GO" id="GO:0004725">
    <property type="term" value="F:protein tyrosine phosphatase activity"/>
    <property type="evidence" value="ECO:0007669"/>
    <property type="project" value="InterPro"/>
</dbReference>
<reference evidence="3" key="2">
    <citation type="submission" date="2022-06" db="UniProtKB">
        <authorList>
            <consortium name="EnsemblMetazoa"/>
        </authorList>
    </citation>
    <scope>IDENTIFICATION</scope>
    <source>
        <strain evidence="3">DF5081</strain>
    </source>
</reference>
<sequence>MRTASPRSAGSPSTIGLHTYNSAADLTSGYVIILENNEFLFDLNTKNSCIRPLESFIKLLSSSNVAKEFSHFSTLPLSRFRTVDAFFDHPELNKLGEIQVYEQTRVRAIHKHGHNYMNASWIDGFREVRKFLVSPSPISDTVSQFWRAVYDRNSMLVVTLCDLLDENKKPWVPMKMGSENRLIVDDMIIEMMNVRRVRHGCHSSLLKITKLGVTSKTVLLLAYAGWGKMGYPQRPSDVLNLVTDMNHMRKVMKQQAVETKILQEHQNTPITLVCFDGLSRSCTLAALDILCRRLDASHEIGTPFVDILDTIARLRMLRGAACMKSEQFVFLSLAMLEYAIRHHYIPVDAIEKIRLDGFIVKNHFETV</sequence>
<name>A0A8R1HIN2_CAEJA</name>
<dbReference type="InterPro" id="IPR052782">
    <property type="entry name" value="Oocyte-zygote_transition_reg"/>
</dbReference>
<reference evidence="4" key="1">
    <citation type="submission" date="2010-08" db="EMBL/GenBank/DDBJ databases">
        <authorList>
            <consortium name="Caenorhabditis japonica Sequencing Consortium"/>
            <person name="Wilson R.K."/>
        </authorList>
    </citation>
    <scope>NUCLEOTIDE SEQUENCE [LARGE SCALE GENOMIC DNA]</scope>
    <source>
        <strain evidence="4">DF5081</strain>
    </source>
</reference>
<feature type="domain" description="Tyrosine specific protein phosphatases" evidence="2">
    <location>
        <begin position="236"/>
        <end position="329"/>
    </location>
</feature>
<dbReference type="InterPro" id="IPR000387">
    <property type="entry name" value="Tyr_Pase_dom"/>
</dbReference>
<evidence type="ECO:0000313" key="3">
    <source>
        <dbReference type="EnsemblMetazoa" id="CJA02780.1"/>
    </source>
</evidence>
<proteinExistence type="predicted"/>
<dbReference type="PROSITE" id="PS50055">
    <property type="entry name" value="TYR_PHOSPHATASE_PTP"/>
    <property type="match status" value="1"/>
</dbReference>
<feature type="domain" description="Tyrosine-protein phosphatase" evidence="1">
    <location>
        <begin position="93"/>
        <end position="338"/>
    </location>
</feature>
<dbReference type="InterPro" id="IPR029021">
    <property type="entry name" value="Prot-tyrosine_phosphatase-like"/>
</dbReference>
<dbReference type="PRINTS" id="PR00700">
    <property type="entry name" value="PRTYPHPHTASE"/>
</dbReference>
<evidence type="ECO:0008006" key="5">
    <source>
        <dbReference type="Google" id="ProtNLM"/>
    </source>
</evidence>
<dbReference type="AlphaFoldDB" id="A0A8R1HIN2"/>
<dbReference type="Gene3D" id="3.90.190.10">
    <property type="entry name" value="Protein tyrosine phosphatase superfamily"/>
    <property type="match status" value="1"/>
</dbReference>
<accession>A0A8R1HIN2</accession>
<dbReference type="PROSITE" id="PS50056">
    <property type="entry name" value="TYR_PHOSPHATASE_2"/>
    <property type="match status" value="1"/>
</dbReference>
<dbReference type="EnsemblMetazoa" id="CJA02780.1">
    <property type="protein sequence ID" value="CJA02780.1"/>
    <property type="gene ID" value="WBGene00121984"/>
</dbReference>
<keyword evidence="4" id="KW-1185">Reference proteome</keyword>
<dbReference type="InterPro" id="IPR003595">
    <property type="entry name" value="Tyr_Pase_cat"/>
</dbReference>